<dbReference type="EMBL" id="JANPWB010000004">
    <property type="protein sequence ID" value="KAJ1194429.1"/>
    <property type="molecule type" value="Genomic_DNA"/>
</dbReference>
<accession>A0AAV7V1E5</accession>
<sequence length="272" mass="30124">MVAVEVNLLRVELRTQKGLGLAEGSIVELQAEVGTLRKQLAPRLADWKHSSRMLKDAPGEIILDCWASQNARRGLWSRPSWKTGSGMCCSLWVSLEYFLVERVHRALVAPPRPGALPRVIIARLLNYRDRDCVLRAARDSDNVVFENWKISIYTDYTNKVKELAKEFFGGEGEAPRNEYQIYAFVSGAFEGTLWRPTGAGGVVTRVSGADGSDWQNRERERTTDPMDQGAVDVSATRVEIQQDGTMAVAPDESMAGTSAGLAWESSLTSMQS</sequence>
<comment type="caution">
    <text evidence="2">The sequence shown here is derived from an EMBL/GenBank/DDBJ whole genome shotgun (WGS) entry which is preliminary data.</text>
</comment>
<gene>
    <name evidence="2" type="ORF">NDU88_003718</name>
</gene>
<dbReference type="Gene3D" id="3.30.70.1820">
    <property type="entry name" value="L1 transposable element, RRM domain"/>
    <property type="match status" value="1"/>
</dbReference>
<name>A0AAV7V1E5_PLEWA</name>
<feature type="region of interest" description="Disordered" evidence="1">
    <location>
        <begin position="207"/>
        <end position="226"/>
    </location>
</feature>
<protein>
    <submittedName>
        <fullName evidence="2">Uncharacterized protein</fullName>
    </submittedName>
</protein>
<proteinExistence type="predicted"/>
<dbReference type="Proteomes" id="UP001066276">
    <property type="component" value="Chromosome 2_2"/>
</dbReference>
<keyword evidence="3" id="KW-1185">Reference proteome</keyword>
<reference evidence="2" key="1">
    <citation type="journal article" date="2022" name="bioRxiv">
        <title>Sequencing and chromosome-scale assembly of the giantPleurodeles waltlgenome.</title>
        <authorList>
            <person name="Brown T."/>
            <person name="Elewa A."/>
            <person name="Iarovenko S."/>
            <person name="Subramanian E."/>
            <person name="Araus A.J."/>
            <person name="Petzold A."/>
            <person name="Susuki M."/>
            <person name="Suzuki K.-i.T."/>
            <person name="Hayashi T."/>
            <person name="Toyoda A."/>
            <person name="Oliveira C."/>
            <person name="Osipova E."/>
            <person name="Leigh N.D."/>
            <person name="Simon A."/>
            <person name="Yun M.H."/>
        </authorList>
    </citation>
    <scope>NUCLEOTIDE SEQUENCE</scope>
    <source>
        <strain evidence="2">20211129_DDA</strain>
        <tissue evidence="2">Liver</tissue>
    </source>
</reference>
<dbReference type="AlphaFoldDB" id="A0AAV7V1E5"/>
<evidence type="ECO:0000313" key="3">
    <source>
        <dbReference type="Proteomes" id="UP001066276"/>
    </source>
</evidence>
<feature type="compositionally biased region" description="Basic and acidic residues" evidence="1">
    <location>
        <begin position="215"/>
        <end position="224"/>
    </location>
</feature>
<evidence type="ECO:0000256" key="1">
    <source>
        <dbReference type="SAM" id="MobiDB-lite"/>
    </source>
</evidence>
<evidence type="ECO:0000313" key="2">
    <source>
        <dbReference type="EMBL" id="KAJ1194429.1"/>
    </source>
</evidence>
<organism evidence="2 3">
    <name type="scientific">Pleurodeles waltl</name>
    <name type="common">Iberian ribbed newt</name>
    <dbReference type="NCBI Taxonomy" id="8319"/>
    <lineage>
        <taxon>Eukaryota</taxon>
        <taxon>Metazoa</taxon>
        <taxon>Chordata</taxon>
        <taxon>Craniata</taxon>
        <taxon>Vertebrata</taxon>
        <taxon>Euteleostomi</taxon>
        <taxon>Amphibia</taxon>
        <taxon>Batrachia</taxon>
        <taxon>Caudata</taxon>
        <taxon>Salamandroidea</taxon>
        <taxon>Salamandridae</taxon>
        <taxon>Pleurodelinae</taxon>
        <taxon>Pleurodeles</taxon>
    </lineage>
</organism>